<protein>
    <recommendedName>
        <fullName evidence="6">Pentatricopeptide repeat-containing protein</fullName>
    </recommendedName>
</protein>
<dbReference type="SUPFAM" id="SSF81901">
    <property type="entry name" value="HCP-like"/>
    <property type="match status" value="1"/>
</dbReference>
<dbReference type="PANTHER" id="PTHR47447">
    <property type="entry name" value="OS03G0856100 PROTEIN"/>
    <property type="match status" value="1"/>
</dbReference>
<dbReference type="Proteomes" id="UP000826271">
    <property type="component" value="Unassembled WGS sequence"/>
</dbReference>
<evidence type="ECO:0000256" key="1">
    <source>
        <dbReference type="ARBA" id="ARBA00007626"/>
    </source>
</evidence>
<name>A0AAV6WJC4_9LAMI</name>
<dbReference type="InterPro" id="IPR002885">
    <property type="entry name" value="PPR_rpt"/>
</dbReference>
<sequence>MAVANSIDWSLASSITSSKTRKTTIHRNKTKIIPSPFISFLFFNLNSPSLRADSSATCSSQILENDAALIDISLNLNALQPSDHLPDDCKQLNALICNLFKDSQTETLAYDYYQKAKEKHDFKPQKYTLKLVIRYLIRLKNWSSLFSFCEDLTFFRVLPDRPTCCRLISACIKARKLRIVDNLLEIFMDFDVETAVSGFDFAMKGYNQLHMYSSSVVLYERMKSAGVGLDSACYSRVMEAYLKMGRHEKAISIFKEFEDSKMIEFGPSDFHSQIYWILCESLGKLGRPFEALEFFRDMSKKGINENHLIYSSLISSFASCGEIQIAEELLQEAESKRMLRDPALFLKLVLRYIEEGVMEKTLHVVSIMKRVKIRVSDCIFCAIINGFSKKRGIADAVQVYEDLVSQGCEPGQVTYASILNMYFKLGQYPKAEMVFSQMEERGFKKCVVAYSTMVAAYGKMGRTRDAIKLLAKMKERGCEPNVWIYNSLLDMNGRALNLRLVEKTWKEMKRRKIVPDRVSYTTVISAYNRAREFEMCMKYYEEFKLSGGKMDKAMAGIMVAVLSKMNRVDELVELLGDMKREGTILDARFYRSAMSALRDAGLQVQVRWLQETFKLS</sequence>
<dbReference type="Pfam" id="PF01535">
    <property type="entry name" value="PPR"/>
    <property type="match status" value="7"/>
</dbReference>
<feature type="repeat" description="PPR" evidence="3">
    <location>
        <begin position="516"/>
        <end position="550"/>
    </location>
</feature>
<reference evidence="4" key="1">
    <citation type="submission" date="2019-10" db="EMBL/GenBank/DDBJ databases">
        <authorList>
            <person name="Zhang R."/>
            <person name="Pan Y."/>
            <person name="Wang J."/>
            <person name="Ma R."/>
            <person name="Yu S."/>
        </authorList>
    </citation>
    <scope>NUCLEOTIDE SEQUENCE</scope>
    <source>
        <strain evidence="4">LA-IB0</strain>
        <tissue evidence="4">Leaf</tissue>
    </source>
</reference>
<dbReference type="PANTHER" id="PTHR47447:SF21">
    <property type="entry name" value="PENTACOTRIPEPTIDE-REPEAT REGION OF PRORP DOMAIN-CONTAINING PROTEIN"/>
    <property type="match status" value="1"/>
</dbReference>
<dbReference type="AlphaFoldDB" id="A0AAV6WJC4"/>
<feature type="repeat" description="PPR" evidence="3">
    <location>
        <begin position="271"/>
        <end position="305"/>
    </location>
</feature>
<dbReference type="EMBL" id="WHWC01000013">
    <property type="protein sequence ID" value="KAG8371201.1"/>
    <property type="molecule type" value="Genomic_DNA"/>
</dbReference>
<feature type="repeat" description="PPR" evidence="3">
    <location>
        <begin position="481"/>
        <end position="515"/>
    </location>
</feature>
<proteinExistence type="inferred from homology"/>
<dbReference type="InterPro" id="IPR011990">
    <property type="entry name" value="TPR-like_helical_dom_sf"/>
</dbReference>
<accession>A0AAV6WJC4</accession>
<keyword evidence="5" id="KW-1185">Reference proteome</keyword>
<feature type="repeat" description="PPR" evidence="3">
    <location>
        <begin position="230"/>
        <end position="264"/>
    </location>
</feature>
<dbReference type="Pfam" id="PF13041">
    <property type="entry name" value="PPR_2"/>
    <property type="match status" value="1"/>
</dbReference>
<dbReference type="Gene3D" id="1.25.40.10">
    <property type="entry name" value="Tetratricopeptide repeat domain"/>
    <property type="match status" value="5"/>
</dbReference>
<dbReference type="NCBIfam" id="TIGR00756">
    <property type="entry name" value="PPR"/>
    <property type="match status" value="5"/>
</dbReference>
<comment type="caution">
    <text evidence="4">The sequence shown here is derived from an EMBL/GenBank/DDBJ whole genome shotgun (WGS) entry which is preliminary data.</text>
</comment>
<evidence type="ECO:0000256" key="3">
    <source>
        <dbReference type="PROSITE-ProRule" id="PRU00708"/>
    </source>
</evidence>
<feature type="repeat" description="PPR" evidence="3">
    <location>
        <begin position="411"/>
        <end position="445"/>
    </location>
</feature>
<evidence type="ECO:0008006" key="6">
    <source>
        <dbReference type="Google" id="ProtNLM"/>
    </source>
</evidence>
<feature type="repeat" description="PPR" evidence="3">
    <location>
        <begin position="446"/>
        <end position="480"/>
    </location>
</feature>
<feature type="repeat" description="PPR" evidence="3">
    <location>
        <begin position="376"/>
        <end position="410"/>
    </location>
</feature>
<keyword evidence="2" id="KW-0677">Repeat</keyword>
<organism evidence="4 5">
    <name type="scientific">Buddleja alternifolia</name>
    <dbReference type="NCBI Taxonomy" id="168488"/>
    <lineage>
        <taxon>Eukaryota</taxon>
        <taxon>Viridiplantae</taxon>
        <taxon>Streptophyta</taxon>
        <taxon>Embryophyta</taxon>
        <taxon>Tracheophyta</taxon>
        <taxon>Spermatophyta</taxon>
        <taxon>Magnoliopsida</taxon>
        <taxon>eudicotyledons</taxon>
        <taxon>Gunneridae</taxon>
        <taxon>Pentapetalae</taxon>
        <taxon>asterids</taxon>
        <taxon>lamiids</taxon>
        <taxon>Lamiales</taxon>
        <taxon>Scrophulariaceae</taxon>
        <taxon>Buddlejeae</taxon>
        <taxon>Buddleja</taxon>
    </lineage>
</organism>
<dbReference type="PROSITE" id="PS51375">
    <property type="entry name" value="PPR"/>
    <property type="match status" value="7"/>
</dbReference>
<gene>
    <name evidence="4" type="ORF">BUALT_Bualt13G0062500</name>
</gene>
<evidence type="ECO:0000256" key="2">
    <source>
        <dbReference type="ARBA" id="ARBA00022737"/>
    </source>
</evidence>
<evidence type="ECO:0000313" key="4">
    <source>
        <dbReference type="EMBL" id="KAG8371201.1"/>
    </source>
</evidence>
<evidence type="ECO:0000313" key="5">
    <source>
        <dbReference type="Proteomes" id="UP000826271"/>
    </source>
</evidence>
<comment type="similarity">
    <text evidence="1">Belongs to the PPR family. P subfamily.</text>
</comment>